<dbReference type="AlphaFoldDB" id="A0A832QYJ5"/>
<dbReference type="InterPro" id="IPR018666">
    <property type="entry name" value="DUF2125"/>
</dbReference>
<reference evidence="3 4" key="1">
    <citation type="journal article" date="2020" name="Biotechnol. Biofuels">
        <title>New insights from the biogas microbiome by comprehensive genome-resolved metagenomics of nearly 1600 species originating from multiple anaerobic digesters.</title>
        <authorList>
            <person name="Campanaro S."/>
            <person name="Treu L."/>
            <person name="Rodriguez-R L.M."/>
            <person name="Kovalovszki A."/>
            <person name="Ziels R.M."/>
            <person name="Maus I."/>
            <person name="Zhu X."/>
            <person name="Kougias P.G."/>
            <person name="Basile A."/>
            <person name="Luo G."/>
            <person name="Schluter A."/>
            <person name="Konstantinidis K.T."/>
            <person name="Angelidaki I."/>
        </authorList>
    </citation>
    <scope>NUCLEOTIDE SEQUENCE [LARGE SCALE GENOMIC DNA]</scope>
    <source>
        <strain evidence="3">AS04akNAM_125</strain>
    </source>
</reference>
<accession>A0A832QYJ5</accession>
<dbReference type="RefSeq" id="WP_303731081.1">
    <property type="nucleotide sequence ID" value="NZ_DULP01000210.1"/>
</dbReference>
<protein>
    <submittedName>
        <fullName evidence="3">DUF2125 domain-containing protein</fullName>
    </submittedName>
</protein>
<organism evidence="3 4">
    <name type="scientific">Paracoccus solventivorans</name>
    <dbReference type="NCBI Taxonomy" id="53463"/>
    <lineage>
        <taxon>Bacteria</taxon>
        <taxon>Pseudomonadati</taxon>
        <taxon>Pseudomonadota</taxon>
        <taxon>Alphaproteobacteria</taxon>
        <taxon>Rhodobacterales</taxon>
        <taxon>Paracoccaceae</taxon>
        <taxon>Paracoccus</taxon>
    </lineage>
</organism>
<evidence type="ECO:0000256" key="1">
    <source>
        <dbReference type="SAM" id="MobiDB-lite"/>
    </source>
</evidence>
<evidence type="ECO:0000313" key="3">
    <source>
        <dbReference type="EMBL" id="HHW35115.1"/>
    </source>
</evidence>
<name>A0A832QYJ5_9RHOB</name>
<evidence type="ECO:0000313" key="4">
    <source>
        <dbReference type="Proteomes" id="UP000580830"/>
    </source>
</evidence>
<evidence type="ECO:0000256" key="2">
    <source>
        <dbReference type="SAM" id="SignalP"/>
    </source>
</evidence>
<feature type="region of interest" description="Disordered" evidence="1">
    <location>
        <begin position="200"/>
        <end position="223"/>
    </location>
</feature>
<keyword evidence="2" id="KW-0732">Signal</keyword>
<gene>
    <name evidence="3" type="ORF">GXX24_13400</name>
</gene>
<proteinExistence type="predicted"/>
<dbReference type="EMBL" id="DULP01000210">
    <property type="protein sequence ID" value="HHW35115.1"/>
    <property type="molecule type" value="Genomic_DNA"/>
</dbReference>
<dbReference type="Proteomes" id="UP000580830">
    <property type="component" value="Unassembled WGS sequence"/>
</dbReference>
<feature type="signal peptide" evidence="2">
    <location>
        <begin position="1"/>
        <end position="21"/>
    </location>
</feature>
<feature type="region of interest" description="Disordered" evidence="1">
    <location>
        <begin position="414"/>
        <end position="439"/>
    </location>
</feature>
<feature type="compositionally biased region" description="Low complexity" evidence="1">
    <location>
        <begin position="418"/>
        <end position="434"/>
    </location>
</feature>
<feature type="chain" id="PRO_5032281633" evidence="2">
    <location>
        <begin position="22"/>
        <end position="545"/>
    </location>
</feature>
<sequence length="545" mass="56961">MFLRTATSTLAVLALTVPAFGDVSPAEVWQNWIEYYQANGYNVTEGMREEAGDTLILRDVAITYAAPGDELDLRFVAPEISLLATGDGRVRTTLADTIPMSVHFTDDGEDVTLTGALTLRDSEIVTSGSAEDMTHDSRMGEVSLALQTMQTGATTRDLPVTLTVANLTSRQHVTRTDAMRFDVEMAAERVNLDADLADLDDAGTSDAGTGDDGSEGSDGPTRVKLSGVVNDLRGASTGVMPLDADPGTDMAAALRAGLDVSGNLAAGAGRFELDVTGTDAEGQPENVAGHYTVEGTDVSFGFGPDGLKYQGAIDSTAAEFTVTGLPAPISYSMAETTFDVQMPVLKSDEPAPFKLAYSIGGLSLADGIWDLFDPQKVLPRDPASLDIDVTGLMRLTMDLFDPALAKAAEAAGDDAAGDDAAGSDGMDATGDAAATPNPFEPTEISLNKIALSAVGASFDSSGELRVPESGDMTQPVGTLNARIEGVNGLIDRLVQLGVLNSDEVAGYRMMLAMFARPAPEGGDALVSEFEFREGGEIFANGQQVK</sequence>
<dbReference type="Pfam" id="PF09898">
    <property type="entry name" value="DUF2125"/>
    <property type="match status" value="1"/>
</dbReference>
<comment type="caution">
    <text evidence="3">The sequence shown here is derived from an EMBL/GenBank/DDBJ whole genome shotgun (WGS) entry which is preliminary data.</text>
</comment>